<evidence type="ECO:0000256" key="1">
    <source>
        <dbReference type="SAM" id="SignalP"/>
    </source>
</evidence>
<dbReference type="STRING" id="153721.MYP_2414"/>
<organism evidence="2 3">
    <name type="scientific">Sporocytophaga myxococcoides</name>
    <dbReference type="NCBI Taxonomy" id="153721"/>
    <lineage>
        <taxon>Bacteria</taxon>
        <taxon>Pseudomonadati</taxon>
        <taxon>Bacteroidota</taxon>
        <taxon>Cytophagia</taxon>
        <taxon>Cytophagales</taxon>
        <taxon>Cytophagaceae</taxon>
        <taxon>Sporocytophaga</taxon>
    </lineage>
</organism>
<sequence>MNFNNLTILLFLGVLLSFSACKKDDANVANPENPNENELITTVQVLLTDTANPADEIKVTYRQMPGHRTSLSPFVESMKLKANTTYSAEIFLLDETKTPADTLSEEVREEGDEHQFFFKVQDANLTVLYDDADDNGVPIGLNNIFKTGEASTGSLNIKLKHQGEEKPKSGKGNELLGSTDVDVSFIVEIE</sequence>
<evidence type="ECO:0008006" key="4">
    <source>
        <dbReference type="Google" id="ProtNLM"/>
    </source>
</evidence>
<dbReference type="EMBL" id="BBLT01000004">
    <property type="protein sequence ID" value="GAL85185.1"/>
    <property type="molecule type" value="Genomic_DNA"/>
</dbReference>
<accession>A0A098LE09</accession>
<comment type="caution">
    <text evidence="2">The sequence shown here is derived from an EMBL/GenBank/DDBJ whole genome shotgun (WGS) entry which is preliminary data.</text>
</comment>
<reference evidence="2 3" key="1">
    <citation type="submission" date="2014-09" db="EMBL/GenBank/DDBJ databases">
        <title>Sporocytophaga myxococcoides PG-01 genome sequencing.</title>
        <authorList>
            <person name="Liu L."/>
            <person name="Gao P.J."/>
            <person name="Chen G.J."/>
            <person name="Wang L.S."/>
        </authorList>
    </citation>
    <scope>NUCLEOTIDE SEQUENCE [LARGE SCALE GENOMIC DNA]</scope>
    <source>
        <strain evidence="2 3">PG-01</strain>
    </source>
</reference>
<keyword evidence="1" id="KW-0732">Signal</keyword>
<gene>
    <name evidence="2" type="ORF">MYP_2414</name>
</gene>
<dbReference type="OrthoDB" id="713689at2"/>
<dbReference type="eggNOG" id="ENOG5030EVG">
    <property type="taxonomic scope" value="Bacteria"/>
</dbReference>
<proteinExistence type="predicted"/>
<protein>
    <recommendedName>
        <fullName evidence="4">Type 1 periplasmic binding fold superfamily protein</fullName>
    </recommendedName>
</protein>
<name>A0A098LE09_9BACT</name>
<dbReference type="RefSeq" id="WP_045463344.1">
    <property type="nucleotide sequence ID" value="NZ_BBLT01000004.1"/>
</dbReference>
<dbReference type="Proteomes" id="UP000030185">
    <property type="component" value="Unassembled WGS sequence"/>
</dbReference>
<feature type="signal peptide" evidence="1">
    <location>
        <begin position="1"/>
        <end position="22"/>
    </location>
</feature>
<keyword evidence="3" id="KW-1185">Reference proteome</keyword>
<dbReference type="AlphaFoldDB" id="A0A098LE09"/>
<evidence type="ECO:0000313" key="3">
    <source>
        <dbReference type="Proteomes" id="UP000030185"/>
    </source>
</evidence>
<evidence type="ECO:0000313" key="2">
    <source>
        <dbReference type="EMBL" id="GAL85185.1"/>
    </source>
</evidence>
<feature type="chain" id="PRO_5001937259" description="Type 1 periplasmic binding fold superfamily protein" evidence="1">
    <location>
        <begin position="23"/>
        <end position="190"/>
    </location>
</feature>